<dbReference type="Gene3D" id="3.40.50.1820">
    <property type="entry name" value="alpha/beta hydrolase"/>
    <property type="match status" value="1"/>
</dbReference>
<keyword evidence="8" id="KW-1185">Reference proteome</keyword>
<dbReference type="SUPFAM" id="SSF53474">
    <property type="entry name" value="alpha/beta-Hydrolases"/>
    <property type="match status" value="1"/>
</dbReference>
<dbReference type="GO" id="GO:0016787">
    <property type="term" value="F:hydrolase activity"/>
    <property type="evidence" value="ECO:0007669"/>
    <property type="project" value="UniProtKB-KW"/>
</dbReference>
<dbReference type="InterPro" id="IPR029058">
    <property type="entry name" value="AB_hydrolase_fold"/>
</dbReference>
<evidence type="ECO:0000256" key="1">
    <source>
        <dbReference type="ARBA" id="ARBA00010088"/>
    </source>
</evidence>
<feature type="compositionally biased region" description="Low complexity" evidence="4">
    <location>
        <begin position="25"/>
        <end position="41"/>
    </location>
</feature>
<feature type="domain" description="Peptidase S33 tripeptidyl aminopeptidase-like C-terminal" evidence="6">
    <location>
        <begin position="445"/>
        <end position="547"/>
    </location>
</feature>
<sequence>MDTRRTTRCGAVALVTAALLLSGCTGGASSSPAKPGSGASARDSRAGAKAPVLKPLSAKIPDALKPYYAQKLRWRPCDAAGTDAPTAPEAPDPDLPPFECAKLRVPLDYTHPRGSEDLRLAVVRKRASGPKRDRIGSLQVNPGGPGGSAVDYVERVAALSYPREVRERYDIVGMDPRGVARSEPVACLTDRQMDRYTETDQTPDDTAEVRRLGAAFQRFADGCRQRTGNRLGHVSTVEAARDMDVLRAALGDRKLHYVGASYGTYLGAFYAGLFPSRSGRLVLDGAMDPSLSARRVNREQTAGFETAFRAFARDCVKRDDCPLGTEDVRQAARNLNALFRKLDRTPAETGDPSRELTESQATTGVVRAMYDEGSWPTLREALTEVKKGRGAPLLALSDDYYERDGSGGYSNIMYANTAVNCLDLPPAFRTPAEARASLPSFEKASPVFGRSFAWAALNCGYWPQKATGAPHRITAEGAPPILVTGTTRDPATPYRWARGLAGQLTSARLLTYDGDGHTAYLRGSTCIDSAINAYLLDNRPPKDGTTCS</sequence>
<dbReference type="EMBL" id="JAAKZZ010000009">
    <property type="protein sequence ID" value="NGO67136.1"/>
    <property type="molecule type" value="Genomic_DNA"/>
</dbReference>
<dbReference type="InterPro" id="IPR051601">
    <property type="entry name" value="Serine_prot/Carboxylest_S33"/>
</dbReference>
<dbReference type="PROSITE" id="PS51257">
    <property type="entry name" value="PROKAR_LIPOPROTEIN"/>
    <property type="match status" value="1"/>
</dbReference>
<dbReference type="RefSeq" id="WP_165296800.1">
    <property type="nucleotide sequence ID" value="NZ_JAAKZZ010000009.1"/>
</dbReference>
<proteinExistence type="inferred from homology"/>
<evidence type="ECO:0000313" key="7">
    <source>
        <dbReference type="EMBL" id="NGO67136.1"/>
    </source>
</evidence>
<name>A0A6G4WPE6_9ACTN</name>
<dbReference type="PANTHER" id="PTHR43248">
    <property type="entry name" value="2-SUCCINYL-6-HYDROXY-2,4-CYCLOHEXADIENE-1-CARBOXYLATE SYNTHASE"/>
    <property type="match status" value="1"/>
</dbReference>
<dbReference type="PANTHER" id="PTHR43248:SF29">
    <property type="entry name" value="TRIPEPTIDYL AMINOPEPTIDASE"/>
    <property type="match status" value="1"/>
</dbReference>
<evidence type="ECO:0000256" key="5">
    <source>
        <dbReference type="SAM" id="SignalP"/>
    </source>
</evidence>
<feature type="region of interest" description="Disordered" evidence="4">
    <location>
        <begin position="25"/>
        <end position="53"/>
    </location>
</feature>
<evidence type="ECO:0000256" key="3">
    <source>
        <dbReference type="ARBA" id="ARBA00022801"/>
    </source>
</evidence>
<evidence type="ECO:0000259" key="6">
    <source>
        <dbReference type="Pfam" id="PF08386"/>
    </source>
</evidence>
<feature type="signal peptide" evidence="5">
    <location>
        <begin position="1"/>
        <end position="28"/>
    </location>
</feature>
<feature type="chain" id="PRO_5026147418" evidence="5">
    <location>
        <begin position="29"/>
        <end position="548"/>
    </location>
</feature>
<reference evidence="7 8" key="1">
    <citation type="submission" date="2020-02" db="EMBL/GenBank/DDBJ databases">
        <title>Whole-genome analyses of novel actinobacteria.</title>
        <authorList>
            <person name="Sahin N."/>
            <person name="Tatar D."/>
        </authorList>
    </citation>
    <scope>NUCLEOTIDE SEQUENCE [LARGE SCALE GENOMIC DNA]</scope>
    <source>
        <strain evidence="7 8">SB3404</strain>
    </source>
</reference>
<dbReference type="Proteomes" id="UP000477722">
    <property type="component" value="Unassembled WGS sequence"/>
</dbReference>
<dbReference type="AlphaFoldDB" id="A0A6G4WPE6"/>
<keyword evidence="2 5" id="KW-0732">Signal</keyword>
<gene>
    <name evidence="7" type="ORF">G5C65_01905</name>
</gene>
<dbReference type="Pfam" id="PF08386">
    <property type="entry name" value="Abhydrolase_4"/>
    <property type="match status" value="1"/>
</dbReference>
<accession>A0A6G4WPE6</accession>
<organism evidence="7 8">
    <name type="scientific">Streptomyces boncukensis</name>
    <dbReference type="NCBI Taxonomy" id="2711219"/>
    <lineage>
        <taxon>Bacteria</taxon>
        <taxon>Bacillati</taxon>
        <taxon>Actinomycetota</taxon>
        <taxon>Actinomycetes</taxon>
        <taxon>Kitasatosporales</taxon>
        <taxon>Streptomycetaceae</taxon>
        <taxon>Streptomyces</taxon>
    </lineage>
</organism>
<evidence type="ECO:0000256" key="4">
    <source>
        <dbReference type="SAM" id="MobiDB-lite"/>
    </source>
</evidence>
<keyword evidence="3 7" id="KW-0378">Hydrolase</keyword>
<evidence type="ECO:0000313" key="8">
    <source>
        <dbReference type="Proteomes" id="UP000477722"/>
    </source>
</evidence>
<comment type="similarity">
    <text evidence="1">Belongs to the peptidase S33 family.</text>
</comment>
<dbReference type="InterPro" id="IPR013595">
    <property type="entry name" value="Pept_S33_TAP-like_C"/>
</dbReference>
<evidence type="ECO:0000256" key="2">
    <source>
        <dbReference type="ARBA" id="ARBA00022729"/>
    </source>
</evidence>
<comment type="caution">
    <text evidence="7">The sequence shown here is derived from an EMBL/GenBank/DDBJ whole genome shotgun (WGS) entry which is preliminary data.</text>
</comment>
<protein>
    <submittedName>
        <fullName evidence="7">Alpha/beta hydrolase</fullName>
    </submittedName>
</protein>